<proteinExistence type="predicted"/>
<reference evidence="1 2" key="1">
    <citation type="submission" date="2019-05" db="EMBL/GenBank/DDBJ databases">
        <title>Another draft genome of Portunus trituberculatus and its Hox gene families provides insights of decapod evolution.</title>
        <authorList>
            <person name="Jeong J.-H."/>
            <person name="Song I."/>
            <person name="Kim S."/>
            <person name="Choi T."/>
            <person name="Kim D."/>
            <person name="Ryu S."/>
            <person name="Kim W."/>
        </authorList>
    </citation>
    <scope>NUCLEOTIDE SEQUENCE [LARGE SCALE GENOMIC DNA]</scope>
    <source>
        <tissue evidence="1">Muscle</tissue>
    </source>
</reference>
<evidence type="ECO:0000313" key="2">
    <source>
        <dbReference type="Proteomes" id="UP000324222"/>
    </source>
</evidence>
<dbReference type="EMBL" id="VSRR010027594">
    <property type="protein sequence ID" value="MPC68277.1"/>
    <property type="molecule type" value="Genomic_DNA"/>
</dbReference>
<dbReference type="AlphaFoldDB" id="A0A5B7HG70"/>
<comment type="caution">
    <text evidence="1">The sequence shown here is derived from an EMBL/GenBank/DDBJ whole genome shotgun (WGS) entry which is preliminary data.</text>
</comment>
<protein>
    <submittedName>
        <fullName evidence="1">Uncharacterized protein</fullName>
    </submittedName>
</protein>
<sequence>MTGSRSFPAGAFTMTVPVARETLKRVGNKTPHPKIDKTDMNTVWEGRTKEGESPRQGCPCHPIRLTCNLQNGTTKNHYTAAHKITTTWKHPKDNTTIIDRERDPRSVLFLESVDLKHILG</sequence>
<accession>A0A5B7HG70</accession>
<name>A0A5B7HG70_PORTR</name>
<dbReference type="Proteomes" id="UP000324222">
    <property type="component" value="Unassembled WGS sequence"/>
</dbReference>
<evidence type="ECO:0000313" key="1">
    <source>
        <dbReference type="EMBL" id="MPC68277.1"/>
    </source>
</evidence>
<gene>
    <name evidence="1" type="ORF">E2C01_062475</name>
</gene>
<keyword evidence="2" id="KW-1185">Reference proteome</keyword>
<organism evidence="1 2">
    <name type="scientific">Portunus trituberculatus</name>
    <name type="common">Swimming crab</name>
    <name type="synonym">Neptunus trituberculatus</name>
    <dbReference type="NCBI Taxonomy" id="210409"/>
    <lineage>
        <taxon>Eukaryota</taxon>
        <taxon>Metazoa</taxon>
        <taxon>Ecdysozoa</taxon>
        <taxon>Arthropoda</taxon>
        <taxon>Crustacea</taxon>
        <taxon>Multicrustacea</taxon>
        <taxon>Malacostraca</taxon>
        <taxon>Eumalacostraca</taxon>
        <taxon>Eucarida</taxon>
        <taxon>Decapoda</taxon>
        <taxon>Pleocyemata</taxon>
        <taxon>Brachyura</taxon>
        <taxon>Eubrachyura</taxon>
        <taxon>Portunoidea</taxon>
        <taxon>Portunidae</taxon>
        <taxon>Portuninae</taxon>
        <taxon>Portunus</taxon>
    </lineage>
</organism>